<name>A0A6A4CLA3_9STRA</name>
<feature type="region of interest" description="Disordered" evidence="1">
    <location>
        <begin position="1"/>
        <end position="35"/>
    </location>
</feature>
<accession>A0A6A4CLA3</accession>
<reference evidence="2 3" key="1">
    <citation type="submission" date="2018-08" db="EMBL/GenBank/DDBJ databases">
        <title>Genomic investigation of the strawberry pathogen Phytophthora fragariae indicates pathogenicity is determined by transcriptional variation in three key races.</title>
        <authorList>
            <person name="Adams T.M."/>
            <person name="Armitage A.D."/>
            <person name="Sobczyk M.K."/>
            <person name="Bates H.J."/>
            <person name="Dunwell J.M."/>
            <person name="Nellist C.F."/>
            <person name="Harrison R.J."/>
        </authorList>
    </citation>
    <scope>NUCLEOTIDE SEQUENCE [LARGE SCALE GENOMIC DNA]</scope>
    <source>
        <strain evidence="2 3">SCRP333</strain>
    </source>
</reference>
<dbReference type="AlphaFoldDB" id="A0A6A4CLA3"/>
<sequence length="221" mass="24608">MIRDVERFPSCSVRNEGDPESDSPNGAKDATNARRAQSIRQVFQAIQALAEHALSEEEQITQSHVAHEHLNEHASRCFTRNPVAQPRITSSHVKVFPAEATCLAEEEAHADLEGCWRQQWSEDGEKAIRTAGRQQRLNARRDLVQQKLQDLEEARHLVQAAIRTGRNVLRNHSRNMPATSSQVQGTQATLETDLATQMRPESGRATMYPESSGVIMGHASG</sequence>
<organism evidence="2 3">
    <name type="scientific">Phytophthora rubi</name>
    <dbReference type="NCBI Taxonomy" id="129364"/>
    <lineage>
        <taxon>Eukaryota</taxon>
        <taxon>Sar</taxon>
        <taxon>Stramenopiles</taxon>
        <taxon>Oomycota</taxon>
        <taxon>Peronosporomycetes</taxon>
        <taxon>Peronosporales</taxon>
        <taxon>Peronosporaceae</taxon>
        <taxon>Phytophthora</taxon>
    </lineage>
</organism>
<protein>
    <submittedName>
        <fullName evidence="2">Uncharacterized protein</fullName>
    </submittedName>
</protein>
<evidence type="ECO:0000256" key="1">
    <source>
        <dbReference type="SAM" id="MobiDB-lite"/>
    </source>
</evidence>
<comment type="caution">
    <text evidence="2">The sequence shown here is derived from an EMBL/GenBank/DDBJ whole genome shotgun (WGS) entry which is preliminary data.</text>
</comment>
<gene>
    <name evidence="2" type="ORF">PR003_g25045</name>
</gene>
<evidence type="ECO:0000313" key="2">
    <source>
        <dbReference type="EMBL" id="KAE9291407.1"/>
    </source>
</evidence>
<keyword evidence="3" id="KW-1185">Reference proteome</keyword>
<evidence type="ECO:0000313" key="3">
    <source>
        <dbReference type="Proteomes" id="UP000434957"/>
    </source>
</evidence>
<dbReference type="EMBL" id="QXFT01002925">
    <property type="protein sequence ID" value="KAE9291407.1"/>
    <property type="molecule type" value="Genomic_DNA"/>
</dbReference>
<feature type="region of interest" description="Disordered" evidence="1">
    <location>
        <begin position="199"/>
        <end position="221"/>
    </location>
</feature>
<proteinExistence type="predicted"/>
<dbReference type="Proteomes" id="UP000434957">
    <property type="component" value="Unassembled WGS sequence"/>
</dbReference>